<reference evidence="2 3" key="1">
    <citation type="journal article" date="2016" name="Nat. Commun.">
        <title>Thousands of microbial genomes shed light on interconnected biogeochemical processes in an aquifer system.</title>
        <authorList>
            <person name="Anantharaman K."/>
            <person name="Brown C.T."/>
            <person name="Hug L.A."/>
            <person name="Sharon I."/>
            <person name="Castelle C.J."/>
            <person name="Probst A.J."/>
            <person name="Thomas B.C."/>
            <person name="Singh A."/>
            <person name="Wilkins M.J."/>
            <person name="Karaoz U."/>
            <person name="Brodie E.L."/>
            <person name="Williams K.H."/>
            <person name="Hubbard S.S."/>
            <person name="Banfield J.F."/>
        </authorList>
    </citation>
    <scope>NUCLEOTIDE SEQUENCE [LARGE SCALE GENOMIC DNA]</scope>
</reference>
<gene>
    <name evidence="2" type="ORF">A2140_01355</name>
</gene>
<proteinExistence type="predicted"/>
<keyword evidence="1" id="KW-1133">Transmembrane helix</keyword>
<feature type="transmembrane region" description="Helical" evidence="1">
    <location>
        <begin position="182"/>
        <end position="201"/>
    </location>
</feature>
<feature type="transmembrane region" description="Helical" evidence="1">
    <location>
        <begin position="105"/>
        <end position="123"/>
    </location>
</feature>
<organism evidence="2 3">
    <name type="scientific">Candidatus Muproteobacteria bacterium RBG_16_62_13</name>
    <dbReference type="NCBI Taxonomy" id="1817756"/>
    <lineage>
        <taxon>Bacteria</taxon>
        <taxon>Pseudomonadati</taxon>
        <taxon>Pseudomonadota</taxon>
        <taxon>Candidatus Muproteobacteria</taxon>
    </lineage>
</organism>
<sequence>MEPFFKYYIAAWITACVIALALVWRNPKQFSITTRAYRQFLFVPWKLATFAIAAIGLTLVAPYTGDPTWDYVDATFMSVLTFLGAPWVIGVLYLTVKRKLPLPQLYVALCLWMFSASWSYDLYLLLRDGKYTELWLINIPTSSILYISAGLLWNLDWRKGRGATFAFMEKKWLVASTEFKRVFWFALPFMVIAAVAVLYFLI</sequence>
<evidence type="ECO:0000313" key="3">
    <source>
        <dbReference type="Proteomes" id="UP000178379"/>
    </source>
</evidence>
<feature type="transmembrane region" description="Helical" evidence="1">
    <location>
        <begin position="45"/>
        <end position="64"/>
    </location>
</feature>
<evidence type="ECO:0000313" key="2">
    <source>
        <dbReference type="EMBL" id="OGI40069.1"/>
    </source>
</evidence>
<accession>A0A1F6T4Y0</accession>
<feature type="transmembrane region" description="Helical" evidence="1">
    <location>
        <begin position="6"/>
        <end position="24"/>
    </location>
</feature>
<dbReference type="Proteomes" id="UP000178379">
    <property type="component" value="Unassembled WGS sequence"/>
</dbReference>
<keyword evidence="1" id="KW-0812">Transmembrane</keyword>
<evidence type="ECO:0000256" key="1">
    <source>
        <dbReference type="SAM" id="Phobius"/>
    </source>
</evidence>
<protein>
    <submittedName>
        <fullName evidence="2">Uncharacterized protein</fullName>
    </submittedName>
</protein>
<feature type="transmembrane region" description="Helical" evidence="1">
    <location>
        <begin position="135"/>
        <end position="155"/>
    </location>
</feature>
<dbReference type="AlphaFoldDB" id="A0A1F6T4Y0"/>
<keyword evidence="1" id="KW-0472">Membrane</keyword>
<comment type="caution">
    <text evidence="2">The sequence shown here is derived from an EMBL/GenBank/DDBJ whole genome shotgun (WGS) entry which is preliminary data.</text>
</comment>
<dbReference type="EMBL" id="MFSQ01000067">
    <property type="protein sequence ID" value="OGI40069.1"/>
    <property type="molecule type" value="Genomic_DNA"/>
</dbReference>
<name>A0A1F6T4Y0_9PROT</name>
<feature type="transmembrane region" description="Helical" evidence="1">
    <location>
        <begin position="76"/>
        <end position="96"/>
    </location>
</feature>